<feature type="signal peptide" evidence="1">
    <location>
        <begin position="1"/>
        <end position="31"/>
    </location>
</feature>
<gene>
    <name evidence="3" type="ORF">ADK38_05160</name>
</gene>
<evidence type="ECO:0000256" key="1">
    <source>
        <dbReference type="SAM" id="SignalP"/>
    </source>
</evidence>
<keyword evidence="1" id="KW-0732">Signal</keyword>
<protein>
    <recommendedName>
        <fullName evidence="2">TPM domain-containing protein</fullName>
    </recommendedName>
</protein>
<accession>A0ABR5JCB8</accession>
<dbReference type="EMBL" id="LGUT01000423">
    <property type="protein sequence ID" value="KOG91080.1"/>
    <property type="molecule type" value="Genomic_DNA"/>
</dbReference>
<sequence length="104" mass="11301">MRRYGSGAPGWATVCALLALCVLLLAPPARADGPLDLARTGRITDTVGALRERRAEVATALERLRREARVQLFVTYVRDFSGRAGHDWADATADRNGLGPRDLV</sequence>
<evidence type="ECO:0000259" key="2">
    <source>
        <dbReference type="Pfam" id="PF04536"/>
    </source>
</evidence>
<dbReference type="Gene3D" id="3.10.310.50">
    <property type="match status" value="1"/>
</dbReference>
<comment type="caution">
    <text evidence="3">The sequence shown here is derived from an EMBL/GenBank/DDBJ whole genome shotgun (WGS) entry which is preliminary data.</text>
</comment>
<dbReference type="InterPro" id="IPR007621">
    <property type="entry name" value="TPM_dom"/>
</dbReference>
<feature type="chain" id="PRO_5045949989" description="TPM domain-containing protein" evidence="1">
    <location>
        <begin position="32"/>
        <end position="104"/>
    </location>
</feature>
<evidence type="ECO:0000313" key="3">
    <source>
        <dbReference type="EMBL" id="KOG91080.1"/>
    </source>
</evidence>
<feature type="non-terminal residue" evidence="3">
    <location>
        <position position="104"/>
    </location>
</feature>
<reference evidence="3 4" key="1">
    <citation type="submission" date="2015-07" db="EMBL/GenBank/DDBJ databases">
        <authorList>
            <person name="Ju K.-S."/>
            <person name="Doroghazi J.R."/>
            <person name="Metcalf W.W."/>
        </authorList>
    </citation>
    <scope>NUCLEOTIDE SEQUENCE [LARGE SCALE GENOMIC DNA]</scope>
    <source>
        <strain evidence="3 4">NRRL B-3589</strain>
    </source>
</reference>
<proteinExistence type="predicted"/>
<organism evidence="3 4">
    <name type="scientific">Streptomyces varsoviensis</name>
    <dbReference type="NCBI Taxonomy" id="67373"/>
    <lineage>
        <taxon>Bacteria</taxon>
        <taxon>Bacillati</taxon>
        <taxon>Actinomycetota</taxon>
        <taxon>Actinomycetes</taxon>
        <taxon>Kitasatosporales</taxon>
        <taxon>Streptomycetaceae</taxon>
        <taxon>Streptomyces</taxon>
    </lineage>
</organism>
<evidence type="ECO:0000313" key="4">
    <source>
        <dbReference type="Proteomes" id="UP000037020"/>
    </source>
</evidence>
<name>A0ABR5JCB8_9ACTN</name>
<dbReference type="Pfam" id="PF04536">
    <property type="entry name" value="TPM_phosphatase"/>
    <property type="match status" value="1"/>
</dbReference>
<feature type="domain" description="TPM" evidence="2">
    <location>
        <begin position="44"/>
        <end position="101"/>
    </location>
</feature>
<keyword evidence="4" id="KW-1185">Reference proteome</keyword>
<dbReference type="Proteomes" id="UP000037020">
    <property type="component" value="Unassembled WGS sequence"/>
</dbReference>